<organism evidence="1 2">
    <name type="scientific">Dyadobacter pollutisoli</name>
    <dbReference type="NCBI Taxonomy" id="2910158"/>
    <lineage>
        <taxon>Bacteria</taxon>
        <taxon>Pseudomonadati</taxon>
        <taxon>Bacteroidota</taxon>
        <taxon>Cytophagia</taxon>
        <taxon>Cytophagales</taxon>
        <taxon>Spirosomataceae</taxon>
        <taxon>Dyadobacter</taxon>
    </lineage>
</organism>
<protein>
    <submittedName>
        <fullName evidence="1">Class I lanthipeptide</fullName>
    </submittedName>
</protein>
<reference evidence="1" key="1">
    <citation type="submission" date="2022-11" db="EMBL/GenBank/DDBJ databases">
        <title>Dyadobacter pollutisoli sp. nov., isolated from plastic dumped soil.</title>
        <authorList>
            <person name="Kim J.M."/>
            <person name="Kim K.R."/>
            <person name="Lee J.K."/>
            <person name="Hao L."/>
            <person name="Jeon C.O."/>
        </authorList>
    </citation>
    <scope>NUCLEOTIDE SEQUENCE</scope>
    <source>
        <strain evidence="1">U1</strain>
    </source>
</reference>
<sequence>MKDENQKPAEETTKKLIEVAKEKITELDDDQLEKLAGGAAIDEAGTGQGACSCQNHSC</sequence>
<gene>
    <name evidence="1" type="ORF">ON006_13320</name>
</gene>
<dbReference type="AlphaFoldDB" id="A0A9E8NH49"/>
<dbReference type="RefSeq" id="WP_244820284.1">
    <property type="nucleotide sequence ID" value="NZ_CP112998.1"/>
</dbReference>
<dbReference type="KEGG" id="dpf:ON006_13320"/>
<keyword evidence="2" id="KW-1185">Reference proteome</keyword>
<accession>A0A9E8NH49</accession>
<proteinExistence type="predicted"/>
<dbReference type="EMBL" id="CP112998">
    <property type="protein sequence ID" value="WAC14917.1"/>
    <property type="molecule type" value="Genomic_DNA"/>
</dbReference>
<dbReference type="InterPro" id="IPR058238">
    <property type="entry name" value="Lant_leader_dom"/>
</dbReference>
<name>A0A9E8NH49_9BACT</name>
<dbReference type="NCBIfam" id="NF038153">
    <property type="entry name" value="lant_leader_L1a"/>
    <property type="match status" value="1"/>
</dbReference>
<dbReference type="Proteomes" id="UP001164653">
    <property type="component" value="Chromosome"/>
</dbReference>
<evidence type="ECO:0000313" key="1">
    <source>
        <dbReference type="EMBL" id="WAC14917.1"/>
    </source>
</evidence>
<evidence type="ECO:0000313" key="2">
    <source>
        <dbReference type="Proteomes" id="UP001164653"/>
    </source>
</evidence>